<dbReference type="EC" id="2.7.13.3" evidence="2"/>
<dbReference type="CDD" id="cd00075">
    <property type="entry name" value="HATPase"/>
    <property type="match status" value="1"/>
</dbReference>
<keyword evidence="5" id="KW-0547">Nucleotide-binding</keyword>
<dbReference type="Gene3D" id="1.10.287.130">
    <property type="match status" value="1"/>
</dbReference>
<comment type="caution">
    <text evidence="12">The sequence shown here is derived from an EMBL/GenBank/DDBJ whole genome shotgun (WGS) entry which is preliminary data.</text>
</comment>
<dbReference type="Pfam" id="PF02518">
    <property type="entry name" value="HATPase_c"/>
    <property type="match status" value="1"/>
</dbReference>
<keyword evidence="9" id="KW-0175">Coiled coil</keyword>
<gene>
    <name evidence="12" type="ORF">Q6A80_09615</name>
</gene>
<protein>
    <recommendedName>
        <fullName evidence="2">histidine kinase</fullName>
        <ecNumber evidence="2">2.7.13.3</ecNumber>
    </recommendedName>
</protein>
<feature type="transmembrane region" description="Helical" evidence="10">
    <location>
        <begin position="20"/>
        <end position="42"/>
    </location>
</feature>
<sequence>MKKLLKYFDTLKFSYKANFLIFIIAGGMISIIVLSQISIFILKDDFDTLFDKRTKSLIKLQTIKDSYKINIQDTLNEFEKNSLSYEQTIEVLNIAKEIIEKNWSEYKYRLNKDFNNSILSKIKTYFINSNHYKNQYIKELNIENIDNKMVDIFSSIEKLDKKNSKEYFTNINFNIDSIFVYLGSLVNYDLNLAINEKIDTDNIFKLVTIFSFISIFFVVFFTIILSLFITFHFRKLYYLQEKIVEKKTKELKELNNNLEQKIKLEVAKNRKKDIIMFQQARFASLGEMLNNIAHQWRQPLGSITMIIQSFQTKMRVNKLSPEFVEQKVKDALLLAQNMSNTLDDFKNFFSPNRSKNSFFIKDCVEHSIELSKYFLNKENIKIDLIVKKDKQITTFYNELSHTLLNIISNSKDALVSSVNKNDRIIKIIVNSKKNFVFINIIDNGGGVPDDILPKIFEPYYTTKYKSAGTGIGLYMSKQIIEKHLNGEIYCKNIKLEVDKKVFKGASFTITIPIFEDKNE</sequence>
<keyword evidence="10" id="KW-0472">Membrane</keyword>
<evidence type="ECO:0000256" key="3">
    <source>
        <dbReference type="ARBA" id="ARBA00022553"/>
    </source>
</evidence>
<dbReference type="SUPFAM" id="SSF47384">
    <property type="entry name" value="Homodimeric domain of signal transducing histidine kinase"/>
    <property type="match status" value="1"/>
</dbReference>
<dbReference type="AlphaFoldDB" id="A0AAW9DCM9"/>
<evidence type="ECO:0000256" key="1">
    <source>
        <dbReference type="ARBA" id="ARBA00000085"/>
    </source>
</evidence>
<keyword evidence="10" id="KW-0812">Transmembrane</keyword>
<dbReference type="Proteomes" id="UP001283691">
    <property type="component" value="Unassembled WGS sequence"/>
</dbReference>
<dbReference type="Gene3D" id="3.30.565.10">
    <property type="entry name" value="Histidine kinase-like ATPase, C-terminal domain"/>
    <property type="match status" value="1"/>
</dbReference>
<reference evidence="12" key="2">
    <citation type="submission" date="2023-07" db="EMBL/GenBank/DDBJ databases">
        <authorList>
            <person name="Zhang M."/>
            <person name="Zhou G."/>
        </authorList>
    </citation>
    <scope>NUCLEOTIDE SEQUENCE</scope>
    <source>
        <strain evidence="12">BJSY19SF1-2</strain>
    </source>
</reference>
<evidence type="ECO:0000256" key="5">
    <source>
        <dbReference type="ARBA" id="ARBA00022741"/>
    </source>
</evidence>
<dbReference type="RefSeq" id="WP_319048483.1">
    <property type="nucleotide sequence ID" value="NZ_JAUQUR010000009.1"/>
</dbReference>
<keyword evidence="7" id="KW-0067">ATP-binding</keyword>
<feature type="transmembrane region" description="Helical" evidence="10">
    <location>
        <begin position="206"/>
        <end position="233"/>
    </location>
</feature>
<evidence type="ECO:0000313" key="13">
    <source>
        <dbReference type="Proteomes" id="UP001283691"/>
    </source>
</evidence>
<evidence type="ECO:0000256" key="7">
    <source>
        <dbReference type="ARBA" id="ARBA00022840"/>
    </source>
</evidence>
<dbReference type="PRINTS" id="PR00344">
    <property type="entry name" value="BCTRLSENSOR"/>
</dbReference>
<dbReference type="SUPFAM" id="SSF55874">
    <property type="entry name" value="ATPase domain of HSP90 chaperone/DNA topoisomerase II/histidine kinase"/>
    <property type="match status" value="1"/>
</dbReference>
<dbReference type="EMBL" id="JAUQUR010000009">
    <property type="protein sequence ID" value="MDX4069975.1"/>
    <property type="molecule type" value="Genomic_DNA"/>
</dbReference>
<evidence type="ECO:0000256" key="10">
    <source>
        <dbReference type="SAM" id="Phobius"/>
    </source>
</evidence>
<proteinExistence type="predicted"/>
<evidence type="ECO:0000259" key="11">
    <source>
        <dbReference type="PROSITE" id="PS50109"/>
    </source>
</evidence>
<dbReference type="InterPro" id="IPR005467">
    <property type="entry name" value="His_kinase_dom"/>
</dbReference>
<reference evidence="12" key="1">
    <citation type="journal article" date="2023" name="Front. Microbiol.">
        <title>Genomic diversity and taxonomic marker for Arcobacter species.</title>
        <authorList>
            <person name="Zhou G."/>
            <person name="Gu Y."/>
            <person name="Wang H."/>
            <person name="Chen X."/>
            <person name="Zhang X."/>
            <person name="Shao Z."/>
            <person name="Yan X."/>
            <person name="Zhang J."/>
            <person name="Zhang M."/>
        </authorList>
    </citation>
    <scope>NUCLEOTIDE SEQUENCE</scope>
    <source>
        <strain evidence="12">BJSY19SF1-2</strain>
    </source>
</reference>
<dbReference type="PROSITE" id="PS50109">
    <property type="entry name" value="HIS_KIN"/>
    <property type="match status" value="1"/>
</dbReference>
<evidence type="ECO:0000256" key="4">
    <source>
        <dbReference type="ARBA" id="ARBA00022679"/>
    </source>
</evidence>
<dbReference type="InterPro" id="IPR036890">
    <property type="entry name" value="HATPase_C_sf"/>
</dbReference>
<keyword evidence="4" id="KW-0808">Transferase</keyword>
<comment type="catalytic activity">
    <reaction evidence="1">
        <text>ATP + protein L-histidine = ADP + protein N-phospho-L-histidine.</text>
        <dbReference type="EC" id="2.7.13.3"/>
    </reaction>
</comment>
<dbReference type="InterPro" id="IPR004358">
    <property type="entry name" value="Sig_transdc_His_kin-like_C"/>
</dbReference>
<name>A0AAW9DCM9_9BACT</name>
<dbReference type="GO" id="GO:0005524">
    <property type="term" value="F:ATP binding"/>
    <property type="evidence" value="ECO:0007669"/>
    <property type="project" value="UniProtKB-KW"/>
</dbReference>
<evidence type="ECO:0000256" key="8">
    <source>
        <dbReference type="ARBA" id="ARBA00023012"/>
    </source>
</evidence>
<dbReference type="InterPro" id="IPR003594">
    <property type="entry name" value="HATPase_dom"/>
</dbReference>
<dbReference type="PANTHER" id="PTHR43065:SF46">
    <property type="entry name" value="C4-DICARBOXYLATE TRANSPORT SENSOR PROTEIN DCTB"/>
    <property type="match status" value="1"/>
</dbReference>
<organism evidence="12 13">
    <name type="scientific">Aliarcobacter skirrowii</name>
    <dbReference type="NCBI Taxonomy" id="28200"/>
    <lineage>
        <taxon>Bacteria</taxon>
        <taxon>Pseudomonadati</taxon>
        <taxon>Campylobacterota</taxon>
        <taxon>Epsilonproteobacteria</taxon>
        <taxon>Campylobacterales</taxon>
        <taxon>Arcobacteraceae</taxon>
        <taxon>Aliarcobacter</taxon>
    </lineage>
</organism>
<evidence type="ECO:0000256" key="6">
    <source>
        <dbReference type="ARBA" id="ARBA00022777"/>
    </source>
</evidence>
<accession>A0AAW9DCM9</accession>
<keyword evidence="6 12" id="KW-0418">Kinase</keyword>
<evidence type="ECO:0000313" key="12">
    <source>
        <dbReference type="EMBL" id="MDX4069975.1"/>
    </source>
</evidence>
<feature type="domain" description="Histidine kinase" evidence="11">
    <location>
        <begin position="291"/>
        <end position="515"/>
    </location>
</feature>
<dbReference type="GO" id="GO:0000155">
    <property type="term" value="F:phosphorelay sensor kinase activity"/>
    <property type="evidence" value="ECO:0007669"/>
    <property type="project" value="InterPro"/>
</dbReference>
<keyword evidence="8" id="KW-0902">Two-component regulatory system</keyword>
<evidence type="ECO:0000256" key="2">
    <source>
        <dbReference type="ARBA" id="ARBA00012438"/>
    </source>
</evidence>
<dbReference type="PANTHER" id="PTHR43065">
    <property type="entry name" value="SENSOR HISTIDINE KINASE"/>
    <property type="match status" value="1"/>
</dbReference>
<dbReference type="CDD" id="cd00082">
    <property type="entry name" value="HisKA"/>
    <property type="match status" value="1"/>
</dbReference>
<dbReference type="SMART" id="SM00387">
    <property type="entry name" value="HATPase_c"/>
    <property type="match status" value="1"/>
</dbReference>
<keyword evidence="3" id="KW-0597">Phosphoprotein</keyword>
<dbReference type="InterPro" id="IPR003661">
    <property type="entry name" value="HisK_dim/P_dom"/>
</dbReference>
<evidence type="ECO:0000256" key="9">
    <source>
        <dbReference type="SAM" id="Coils"/>
    </source>
</evidence>
<feature type="coiled-coil region" evidence="9">
    <location>
        <begin position="241"/>
        <end position="268"/>
    </location>
</feature>
<keyword evidence="10" id="KW-1133">Transmembrane helix</keyword>
<dbReference type="InterPro" id="IPR036097">
    <property type="entry name" value="HisK_dim/P_sf"/>
</dbReference>